<accession>A0AAW1GM45</accession>
<organism evidence="1 2">
    <name type="scientific">Saponaria officinalis</name>
    <name type="common">Common soapwort</name>
    <name type="synonym">Lychnis saponaria</name>
    <dbReference type="NCBI Taxonomy" id="3572"/>
    <lineage>
        <taxon>Eukaryota</taxon>
        <taxon>Viridiplantae</taxon>
        <taxon>Streptophyta</taxon>
        <taxon>Embryophyta</taxon>
        <taxon>Tracheophyta</taxon>
        <taxon>Spermatophyta</taxon>
        <taxon>Magnoliopsida</taxon>
        <taxon>eudicotyledons</taxon>
        <taxon>Gunneridae</taxon>
        <taxon>Pentapetalae</taxon>
        <taxon>Caryophyllales</taxon>
        <taxon>Caryophyllaceae</taxon>
        <taxon>Caryophylleae</taxon>
        <taxon>Saponaria</taxon>
    </lineage>
</organism>
<dbReference type="AlphaFoldDB" id="A0AAW1GM45"/>
<dbReference type="PANTHER" id="PTHR37984">
    <property type="entry name" value="PROTEIN CBG26694"/>
    <property type="match status" value="1"/>
</dbReference>
<dbReference type="GO" id="GO:0003676">
    <property type="term" value="F:nucleic acid binding"/>
    <property type="evidence" value="ECO:0007669"/>
    <property type="project" value="InterPro"/>
</dbReference>
<evidence type="ECO:0000313" key="2">
    <source>
        <dbReference type="Proteomes" id="UP001443914"/>
    </source>
</evidence>
<sequence>MLPQKWPKLTLIKYTSYMECLRTQSLIEIPFFLSNFWQELFSLHGTDLNLSSTYHPHSDGQTEVLNRCLETYLRCFCSYSPNDWYKWLPAEEFWYNTSYHTTLKTSPYEIPYRRSSPIHLPYLPRESKVDEFDRTLAEREEVIAIIKQNLFKVQNRMKQQADAKRT</sequence>
<dbReference type="PANTHER" id="PTHR37984:SF5">
    <property type="entry name" value="PROTEIN NYNRIN-LIKE"/>
    <property type="match status" value="1"/>
</dbReference>
<proteinExistence type="predicted"/>
<keyword evidence="2" id="KW-1185">Reference proteome</keyword>
<dbReference type="SUPFAM" id="SSF53098">
    <property type="entry name" value="Ribonuclease H-like"/>
    <property type="match status" value="1"/>
</dbReference>
<dbReference type="InterPro" id="IPR012337">
    <property type="entry name" value="RNaseH-like_sf"/>
</dbReference>
<dbReference type="Proteomes" id="UP001443914">
    <property type="component" value="Unassembled WGS sequence"/>
</dbReference>
<comment type="caution">
    <text evidence="1">The sequence shown here is derived from an EMBL/GenBank/DDBJ whole genome shotgun (WGS) entry which is preliminary data.</text>
</comment>
<dbReference type="InterPro" id="IPR036397">
    <property type="entry name" value="RNaseH_sf"/>
</dbReference>
<reference evidence="1" key="1">
    <citation type="submission" date="2024-03" db="EMBL/GenBank/DDBJ databases">
        <title>WGS assembly of Saponaria officinalis var. Norfolk2.</title>
        <authorList>
            <person name="Jenkins J."/>
            <person name="Shu S."/>
            <person name="Grimwood J."/>
            <person name="Barry K."/>
            <person name="Goodstein D."/>
            <person name="Schmutz J."/>
            <person name="Leebens-Mack J."/>
            <person name="Osbourn A."/>
        </authorList>
    </citation>
    <scope>NUCLEOTIDE SEQUENCE [LARGE SCALE GENOMIC DNA]</scope>
    <source>
        <strain evidence="1">JIC</strain>
    </source>
</reference>
<protein>
    <recommendedName>
        <fullName evidence="3">Integrase catalytic domain-containing protein</fullName>
    </recommendedName>
</protein>
<dbReference type="Gene3D" id="3.30.420.10">
    <property type="entry name" value="Ribonuclease H-like superfamily/Ribonuclease H"/>
    <property type="match status" value="1"/>
</dbReference>
<gene>
    <name evidence="1" type="ORF">RND81_14G145000</name>
</gene>
<evidence type="ECO:0008006" key="3">
    <source>
        <dbReference type="Google" id="ProtNLM"/>
    </source>
</evidence>
<dbReference type="InterPro" id="IPR050951">
    <property type="entry name" value="Retrovirus_Pol_polyprotein"/>
</dbReference>
<dbReference type="EMBL" id="JBDFQZ010000014">
    <property type="protein sequence ID" value="KAK9665910.1"/>
    <property type="molecule type" value="Genomic_DNA"/>
</dbReference>
<name>A0AAW1GM45_SAPOF</name>
<evidence type="ECO:0000313" key="1">
    <source>
        <dbReference type="EMBL" id="KAK9665910.1"/>
    </source>
</evidence>